<dbReference type="GO" id="GO:0008270">
    <property type="term" value="F:zinc ion binding"/>
    <property type="evidence" value="ECO:0007669"/>
    <property type="project" value="InterPro"/>
</dbReference>
<dbReference type="FunFam" id="3.40.50.720:FF:000003">
    <property type="entry name" value="S-(hydroxymethyl)glutathione dehydrogenase"/>
    <property type="match status" value="1"/>
</dbReference>
<evidence type="ECO:0000256" key="3">
    <source>
        <dbReference type="ARBA" id="ARBA00022723"/>
    </source>
</evidence>
<dbReference type="InterPro" id="IPR013154">
    <property type="entry name" value="ADH-like_N"/>
</dbReference>
<dbReference type="InterPro" id="IPR036291">
    <property type="entry name" value="NAD(P)-bd_dom_sf"/>
</dbReference>
<proteinExistence type="inferred from homology"/>
<gene>
    <name evidence="9" type="ORF">N7515_010245</name>
</gene>
<keyword evidence="3 6" id="KW-0479">Metal-binding</keyword>
<dbReference type="OrthoDB" id="1560166at2759"/>
<comment type="similarity">
    <text evidence="2 6">Belongs to the zinc-containing alcohol dehydrogenase family.</text>
</comment>
<dbReference type="SUPFAM" id="SSF50129">
    <property type="entry name" value="GroES-like"/>
    <property type="match status" value="1"/>
</dbReference>
<dbReference type="Pfam" id="PF00107">
    <property type="entry name" value="ADH_zinc_N"/>
    <property type="match status" value="1"/>
</dbReference>
<dbReference type="CDD" id="cd08278">
    <property type="entry name" value="benzyl_alcohol_DH"/>
    <property type="match status" value="1"/>
</dbReference>
<keyword evidence="10" id="KW-1185">Reference proteome</keyword>
<feature type="domain" description="Alcohol dehydrogenase-like C-terminal" evidence="7">
    <location>
        <begin position="206"/>
        <end position="339"/>
    </location>
</feature>
<comment type="caution">
    <text evidence="9">The sequence shown here is derived from an EMBL/GenBank/DDBJ whole genome shotgun (WGS) entry which is preliminary data.</text>
</comment>
<dbReference type="PANTHER" id="PTHR43350:SF18">
    <property type="entry name" value="ENOYL REDUCTASE (ER) DOMAIN-CONTAINING PROTEIN"/>
    <property type="match status" value="1"/>
</dbReference>
<dbReference type="PROSITE" id="PS00059">
    <property type="entry name" value="ADH_ZINC"/>
    <property type="match status" value="1"/>
</dbReference>
<organism evidence="9 10">
    <name type="scientific">Penicillium bovifimosum</name>
    <dbReference type="NCBI Taxonomy" id="126998"/>
    <lineage>
        <taxon>Eukaryota</taxon>
        <taxon>Fungi</taxon>
        <taxon>Dikarya</taxon>
        <taxon>Ascomycota</taxon>
        <taxon>Pezizomycotina</taxon>
        <taxon>Eurotiomycetes</taxon>
        <taxon>Eurotiomycetidae</taxon>
        <taxon>Eurotiales</taxon>
        <taxon>Aspergillaceae</taxon>
        <taxon>Penicillium</taxon>
    </lineage>
</organism>
<dbReference type="Gene3D" id="3.90.180.10">
    <property type="entry name" value="Medium-chain alcohol dehydrogenases, catalytic domain"/>
    <property type="match status" value="1"/>
</dbReference>
<protein>
    <recommendedName>
        <fullName evidence="11">Enoyl reductase (ER) domain-containing protein</fullName>
    </recommendedName>
</protein>
<evidence type="ECO:0000256" key="4">
    <source>
        <dbReference type="ARBA" id="ARBA00022833"/>
    </source>
</evidence>
<dbReference type="GO" id="GO:0016491">
    <property type="term" value="F:oxidoreductase activity"/>
    <property type="evidence" value="ECO:0007669"/>
    <property type="project" value="UniProtKB-KW"/>
</dbReference>
<dbReference type="Pfam" id="PF08240">
    <property type="entry name" value="ADH_N"/>
    <property type="match status" value="1"/>
</dbReference>
<sequence>METGNAIVAREPSQPGVVHWSFEQVEVASPGDDEILVEMYAAGICHTDIVLSSVPAGTMGIDYPKVVGHEGAGVAKAVGKNVKSVAVGDPILLSFYYCSTCQQCEASHPSYCDSFNSKNYLGQQGTMKSKTGDEQIWAQFFGQSSFAQYSTVKEASVVNAKDLIKDISELKLFAPLGCGFQTGSGAILNITQAGPKDVVLITGLGAVGMGALMTAKIAKCKTIIAVDRVQSRIDLAKTLGATHTINTSDADFSTLDLAVRDLLPGGVSIAIDTTGVPAVIEQSIQSTHARGKTVLIGVPPMDYMLNIHATTHISSGRAVLGCIEGDSDPRVAIPQMIQWYRDGIFPIDKFVEYFDAEDYSKALDSLKEGSVVKPVLIWKK</sequence>
<reference evidence="9" key="2">
    <citation type="journal article" date="2023" name="IMA Fungus">
        <title>Comparative genomic study of the Penicillium genus elucidates a diverse pangenome and 15 lateral gene transfer events.</title>
        <authorList>
            <person name="Petersen C."/>
            <person name="Sorensen T."/>
            <person name="Nielsen M.R."/>
            <person name="Sondergaard T.E."/>
            <person name="Sorensen J.L."/>
            <person name="Fitzpatrick D.A."/>
            <person name="Frisvad J.C."/>
            <person name="Nielsen K.L."/>
        </authorList>
    </citation>
    <scope>NUCLEOTIDE SEQUENCE</scope>
    <source>
        <strain evidence="9">IBT 22155</strain>
    </source>
</reference>
<evidence type="ECO:0000256" key="6">
    <source>
        <dbReference type="RuleBase" id="RU361277"/>
    </source>
</evidence>
<name>A0A9W9GI40_9EURO</name>
<evidence type="ECO:0000259" key="7">
    <source>
        <dbReference type="Pfam" id="PF00107"/>
    </source>
</evidence>
<evidence type="ECO:0000256" key="1">
    <source>
        <dbReference type="ARBA" id="ARBA00001947"/>
    </source>
</evidence>
<evidence type="ECO:0000313" key="9">
    <source>
        <dbReference type="EMBL" id="KAJ5120857.1"/>
    </source>
</evidence>
<dbReference type="SUPFAM" id="SSF51735">
    <property type="entry name" value="NAD(P)-binding Rossmann-fold domains"/>
    <property type="match status" value="1"/>
</dbReference>
<feature type="domain" description="Alcohol dehydrogenase-like N-terminal" evidence="8">
    <location>
        <begin position="31"/>
        <end position="161"/>
    </location>
</feature>
<dbReference type="InterPro" id="IPR002328">
    <property type="entry name" value="ADH_Zn_CS"/>
</dbReference>
<dbReference type="GeneID" id="81410159"/>
<dbReference type="AlphaFoldDB" id="A0A9W9GI40"/>
<dbReference type="InterPro" id="IPR011032">
    <property type="entry name" value="GroES-like_sf"/>
</dbReference>
<evidence type="ECO:0000259" key="8">
    <source>
        <dbReference type="Pfam" id="PF08240"/>
    </source>
</evidence>
<evidence type="ECO:0000256" key="5">
    <source>
        <dbReference type="ARBA" id="ARBA00023002"/>
    </source>
</evidence>
<dbReference type="Gene3D" id="3.40.50.720">
    <property type="entry name" value="NAD(P)-binding Rossmann-like Domain"/>
    <property type="match status" value="1"/>
</dbReference>
<keyword evidence="4 6" id="KW-0862">Zinc</keyword>
<comment type="cofactor">
    <cofactor evidence="1 6">
        <name>Zn(2+)</name>
        <dbReference type="ChEBI" id="CHEBI:29105"/>
    </cofactor>
</comment>
<dbReference type="Proteomes" id="UP001149079">
    <property type="component" value="Unassembled WGS sequence"/>
</dbReference>
<evidence type="ECO:0000313" key="10">
    <source>
        <dbReference type="Proteomes" id="UP001149079"/>
    </source>
</evidence>
<keyword evidence="5" id="KW-0560">Oxidoreductase</keyword>
<evidence type="ECO:0008006" key="11">
    <source>
        <dbReference type="Google" id="ProtNLM"/>
    </source>
</evidence>
<dbReference type="PANTHER" id="PTHR43350">
    <property type="entry name" value="NAD-DEPENDENT ALCOHOL DEHYDROGENASE"/>
    <property type="match status" value="1"/>
</dbReference>
<evidence type="ECO:0000256" key="2">
    <source>
        <dbReference type="ARBA" id="ARBA00008072"/>
    </source>
</evidence>
<dbReference type="InterPro" id="IPR013149">
    <property type="entry name" value="ADH-like_C"/>
</dbReference>
<reference evidence="9" key="1">
    <citation type="submission" date="2022-11" db="EMBL/GenBank/DDBJ databases">
        <authorList>
            <person name="Petersen C."/>
        </authorList>
    </citation>
    <scope>NUCLEOTIDE SEQUENCE</scope>
    <source>
        <strain evidence="9">IBT 22155</strain>
    </source>
</reference>
<accession>A0A9W9GI40</accession>
<dbReference type="RefSeq" id="XP_056517361.1">
    <property type="nucleotide sequence ID" value="XM_056670988.1"/>
</dbReference>
<dbReference type="EMBL" id="JAPQKL010000008">
    <property type="protein sequence ID" value="KAJ5120857.1"/>
    <property type="molecule type" value="Genomic_DNA"/>
</dbReference>